<sequence length="79" mass="8567">MVLRKNGKAATKQLTSPLAVCAYIGVKAQTVKLVITKNAIDPDKVKTANRPIFLLFLAKDPKNTIKIKLIYTAAIICGV</sequence>
<accession>A0A0G0NKM6</accession>
<name>A0A0G0NKM6_9BACT</name>
<evidence type="ECO:0000313" key="1">
    <source>
        <dbReference type="EMBL" id="KKQ86464.1"/>
    </source>
</evidence>
<protein>
    <submittedName>
        <fullName evidence="1">Uncharacterized protein</fullName>
    </submittedName>
</protein>
<proteinExistence type="predicted"/>
<dbReference type="Proteomes" id="UP000033934">
    <property type="component" value="Unassembled WGS sequence"/>
</dbReference>
<dbReference type="AlphaFoldDB" id="A0A0G0NKM6"/>
<organism evidence="1 2">
    <name type="scientific">Berkelbacteria bacterium GW2011_GWA2_38_9</name>
    <dbReference type="NCBI Taxonomy" id="1618334"/>
    <lineage>
        <taxon>Bacteria</taxon>
        <taxon>Candidatus Berkelbacteria</taxon>
    </lineage>
</organism>
<dbReference type="EMBL" id="LBVO01000070">
    <property type="protein sequence ID" value="KKQ86464.1"/>
    <property type="molecule type" value="Genomic_DNA"/>
</dbReference>
<comment type="caution">
    <text evidence="1">The sequence shown here is derived from an EMBL/GenBank/DDBJ whole genome shotgun (WGS) entry which is preliminary data.</text>
</comment>
<evidence type="ECO:0000313" key="2">
    <source>
        <dbReference type="Proteomes" id="UP000033934"/>
    </source>
</evidence>
<reference evidence="1 2" key="1">
    <citation type="journal article" date="2015" name="Nature">
        <title>rRNA introns, odd ribosomes, and small enigmatic genomes across a large radiation of phyla.</title>
        <authorList>
            <person name="Brown C.T."/>
            <person name="Hug L.A."/>
            <person name="Thomas B.C."/>
            <person name="Sharon I."/>
            <person name="Castelle C.J."/>
            <person name="Singh A."/>
            <person name="Wilkins M.J."/>
            <person name="Williams K.H."/>
            <person name="Banfield J.F."/>
        </authorList>
    </citation>
    <scope>NUCLEOTIDE SEQUENCE [LARGE SCALE GENOMIC DNA]</scope>
</reference>
<gene>
    <name evidence="1" type="ORF">UT11_C0070G0015</name>
</gene>